<evidence type="ECO:0000313" key="4">
    <source>
        <dbReference type="Proteomes" id="UP000005938"/>
    </source>
</evidence>
<dbReference type="Proteomes" id="UP000005938">
    <property type="component" value="Unassembled WGS sequence"/>
</dbReference>
<dbReference type="Pfam" id="PF00534">
    <property type="entry name" value="Glycos_transf_1"/>
    <property type="match status" value="1"/>
</dbReference>
<dbReference type="PANTHER" id="PTHR12526:SF637">
    <property type="entry name" value="GLYCOSYLTRANSFERASE EPSF-RELATED"/>
    <property type="match status" value="1"/>
</dbReference>
<dbReference type="STRING" id="946077.W5A_13115"/>
<protein>
    <submittedName>
        <fullName evidence="3">Group 1 glycosyl transferase</fullName>
    </submittedName>
</protein>
<dbReference type="PANTHER" id="PTHR12526">
    <property type="entry name" value="GLYCOSYLTRANSFERASE"/>
    <property type="match status" value="1"/>
</dbReference>
<reference evidence="3 4" key="1">
    <citation type="journal article" date="2012" name="J. Bacteriol.">
        <title>Genome Sequence of the Halotolerant Bacterium Imtechella halotolerans K1T.</title>
        <authorList>
            <person name="Kumar S."/>
            <person name="Vikram S."/>
            <person name="Subramanian S."/>
            <person name="Raghava G.P."/>
            <person name="Pinnaka A.K."/>
        </authorList>
    </citation>
    <scope>NUCLEOTIDE SEQUENCE [LARGE SCALE GENOMIC DNA]</scope>
    <source>
        <strain evidence="3 4">K1</strain>
    </source>
</reference>
<feature type="domain" description="Glycosyl transferase family 1" evidence="2">
    <location>
        <begin position="193"/>
        <end position="343"/>
    </location>
</feature>
<organism evidence="3 4">
    <name type="scientific">Imtechella halotolerans K1</name>
    <dbReference type="NCBI Taxonomy" id="946077"/>
    <lineage>
        <taxon>Bacteria</taxon>
        <taxon>Pseudomonadati</taxon>
        <taxon>Bacteroidota</taxon>
        <taxon>Flavobacteriia</taxon>
        <taxon>Flavobacteriales</taxon>
        <taxon>Flavobacteriaceae</taxon>
        <taxon>Imtechella</taxon>
    </lineage>
</organism>
<dbReference type="OrthoDB" id="7560678at2"/>
<sequence>MKILFIAPRFHTNQYSLVEKLFKEGHDVKFYVMGIGNSEDYRDLTPTLIPVSLFTKLYLRYFKGRSEIDVFDYTRFALPSFRKYYKEIKAINADKIIVRVGSYPYFLLLLPLVFLFRKRFLYYSQHPKYQNVRNWKRQLFNRIVSFNYMVPWYTPVLHYGNISKNKINNHYLHYIPFFSNSNRSYKDLISSSNEKVRFLCVAKYENRKGIENLISAANLIRNNGYIFSLTIVGSTGNLKRENYYLKLKAKVDNLKLNDVIELEKNVPYFNMGHYYKRNQVFILPSTNEPASVSQMEAMSYGLAIICTEDNGTAHYIKHGKNGLVIKPNIKSIEIAMEYYLKSQDILLDHQIKSLSIIDHDFSIDNTYKLFMDLL</sequence>
<proteinExistence type="predicted"/>
<keyword evidence="4" id="KW-1185">Reference proteome</keyword>
<dbReference type="InterPro" id="IPR001296">
    <property type="entry name" value="Glyco_trans_1"/>
</dbReference>
<name>I0W6J4_9FLAO</name>
<dbReference type="CDD" id="cd03801">
    <property type="entry name" value="GT4_PimA-like"/>
    <property type="match status" value="1"/>
</dbReference>
<evidence type="ECO:0000313" key="3">
    <source>
        <dbReference type="EMBL" id="EID72010.1"/>
    </source>
</evidence>
<keyword evidence="1" id="KW-1133">Transmembrane helix</keyword>
<dbReference type="EMBL" id="AJJU01000038">
    <property type="protein sequence ID" value="EID72010.1"/>
    <property type="molecule type" value="Genomic_DNA"/>
</dbReference>
<comment type="caution">
    <text evidence="3">The sequence shown here is derived from an EMBL/GenBank/DDBJ whole genome shotgun (WGS) entry which is preliminary data.</text>
</comment>
<evidence type="ECO:0000259" key="2">
    <source>
        <dbReference type="Pfam" id="PF00534"/>
    </source>
</evidence>
<evidence type="ECO:0000256" key="1">
    <source>
        <dbReference type="SAM" id="Phobius"/>
    </source>
</evidence>
<feature type="transmembrane region" description="Helical" evidence="1">
    <location>
        <begin position="96"/>
        <end position="116"/>
    </location>
</feature>
<dbReference type="Gene3D" id="3.40.50.2000">
    <property type="entry name" value="Glycogen Phosphorylase B"/>
    <property type="match status" value="2"/>
</dbReference>
<dbReference type="GO" id="GO:0016757">
    <property type="term" value="F:glycosyltransferase activity"/>
    <property type="evidence" value="ECO:0007669"/>
    <property type="project" value="InterPro"/>
</dbReference>
<dbReference type="RefSeq" id="WP_008241408.1">
    <property type="nucleotide sequence ID" value="NZ_AJJU01000038.1"/>
</dbReference>
<keyword evidence="1" id="KW-0812">Transmembrane</keyword>
<gene>
    <name evidence="3" type="ORF">W5A_13115</name>
</gene>
<dbReference type="AlphaFoldDB" id="I0W6J4"/>
<accession>I0W6J4</accession>
<keyword evidence="3" id="KW-0808">Transferase</keyword>
<keyword evidence="1" id="KW-0472">Membrane</keyword>
<dbReference type="SUPFAM" id="SSF53756">
    <property type="entry name" value="UDP-Glycosyltransferase/glycogen phosphorylase"/>
    <property type="match status" value="1"/>
</dbReference>
<dbReference type="eggNOG" id="COG0438">
    <property type="taxonomic scope" value="Bacteria"/>
</dbReference>